<evidence type="ECO:0000256" key="1">
    <source>
        <dbReference type="SAM" id="Phobius"/>
    </source>
</evidence>
<dbReference type="AlphaFoldDB" id="Q2LXG0"/>
<dbReference type="EMBL" id="CP000252">
    <property type="protein sequence ID" value="ABC78771.1"/>
    <property type="molecule type" value="Genomic_DNA"/>
</dbReference>
<gene>
    <name evidence="2" type="ORF">SYN_03068</name>
</gene>
<name>Q2LXG0_SYNAS</name>
<keyword evidence="3" id="KW-1185">Reference proteome</keyword>
<protein>
    <submittedName>
        <fullName evidence="2">Hypothetical membrane protein</fullName>
    </submittedName>
</protein>
<evidence type="ECO:0000313" key="3">
    <source>
        <dbReference type="Proteomes" id="UP000001933"/>
    </source>
</evidence>
<proteinExistence type="predicted"/>
<sequence length="105" mass="11441">MLHPMVKKIVFISLMGFFLAVLVVSLHHHDNSFGSPTCSICKLKASLNGSFSKIEGSSAPAVASLHLLMIAIFLFLSGILRDKKTLFIHSQIAGTYPNKAPPSRF</sequence>
<keyword evidence="1" id="KW-1133">Transmembrane helix</keyword>
<dbReference type="InParanoid" id="Q2LXG0"/>
<reference evidence="2 3" key="1">
    <citation type="journal article" date="2007" name="Proc. Natl. Acad. Sci. U.S.A.">
        <title>The genome of Syntrophus aciditrophicus: life at the thermodynamic limit of microbial growth.</title>
        <authorList>
            <person name="McInerney M.J."/>
            <person name="Rohlin L."/>
            <person name="Mouttaki H."/>
            <person name="Kim U."/>
            <person name="Krupp R.S."/>
            <person name="Rios-Hernandez L."/>
            <person name="Sieber J."/>
            <person name="Struchtemeyer C.G."/>
            <person name="Bhattacharyya A."/>
            <person name="Campbell J.W."/>
            <person name="Gunsalus R.P."/>
        </authorList>
    </citation>
    <scope>NUCLEOTIDE SEQUENCE [LARGE SCALE GENOMIC DNA]</scope>
    <source>
        <strain evidence="2 3">SB</strain>
    </source>
</reference>
<keyword evidence="1" id="KW-0472">Membrane</keyword>
<evidence type="ECO:0000313" key="2">
    <source>
        <dbReference type="EMBL" id="ABC78771.1"/>
    </source>
</evidence>
<feature type="transmembrane region" description="Helical" evidence="1">
    <location>
        <begin position="9"/>
        <end position="27"/>
    </location>
</feature>
<accession>Q2LXG0</accession>
<feature type="transmembrane region" description="Helical" evidence="1">
    <location>
        <begin position="61"/>
        <end position="80"/>
    </location>
</feature>
<organism evidence="2 3">
    <name type="scientific">Syntrophus aciditrophicus (strain SB)</name>
    <dbReference type="NCBI Taxonomy" id="56780"/>
    <lineage>
        <taxon>Bacteria</taxon>
        <taxon>Pseudomonadati</taxon>
        <taxon>Thermodesulfobacteriota</taxon>
        <taxon>Syntrophia</taxon>
        <taxon>Syntrophales</taxon>
        <taxon>Syntrophaceae</taxon>
        <taxon>Syntrophus</taxon>
    </lineage>
</organism>
<dbReference type="Proteomes" id="UP000001933">
    <property type="component" value="Chromosome"/>
</dbReference>
<keyword evidence="1" id="KW-0812">Transmembrane</keyword>
<dbReference type="HOGENOM" id="CLU_2235212_0_0_7"/>
<dbReference type="KEGG" id="sat:SYN_03068"/>
<dbReference type="STRING" id="56780.SYN_03068"/>